<proteinExistence type="predicted"/>
<name>A0A3L8SX92_CHLGU</name>
<protein>
    <recommendedName>
        <fullName evidence="4">A-kinase-interacting protein 1</fullName>
    </recommendedName>
</protein>
<dbReference type="OrthoDB" id="5945634at2759"/>
<evidence type="ECO:0000313" key="2">
    <source>
        <dbReference type="EMBL" id="RLW10170.1"/>
    </source>
</evidence>
<dbReference type="Proteomes" id="UP000276834">
    <property type="component" value="Unassembled WGS sequence"/>
</dbReference>
<sequence>MEMHGDTSPYGPRTRPDTHTQIQIATEMHRDSYISDRDRERLNAAFASIVNLMRGVSEECEKCYGFMAANKCKENEIKHFCKYHGKSVERKMDSIEEEGTEGPVEARQAETYQQRPRRPYKDLYIEVSPGIYSVTAISEDMVEHTHVVDVSAGQSVNLTFVL</sequence>
<evidence type="ECO:0000256" key="1">
    <source>
        <dbReference type="SAM" id="MobiDB-lite"/>
    </source>
</evidence>
<dbReference type="PANTHER" id="PTHR14330">
    <property type="entry name" value="A-KINASE-INTERACTING PROTEIN 1"/>
    <property type="match status" value="1"/>
</dbReference>
<evidence type="ECO:0000313" key="3">
    <source>
        <dbReference type="Proteomes" id="UP000276834"/>
    </source>
</evidence>
<comment type="caution">
    <text evidence="2">The sequence shown here is derived from an EMBL/GenBank/DDBJ whole genome shotgun (WGS) entry which is preliminary data.</text>
</comment>
<reference evidence="2 3" key="1">
    <citation type="journal article" date="2018" name="Proc. R. Soc. B">
        <title>A non-coding region near Follistatin controls head colour polymorphism in the Gouldian finch.</title>
        <authorList>
            <person name="Toomey M.B."/>
            <person name="Marques C.I."/>
            <person name="Andrade P."/>
            <person name="Araujo P.M."/>
            <person name="Sabatino S."/>
            <person name="Gazda M.A."/>
            <person name="Afonso S."/>
            <person name="Lopes R.J."/>
            <person name="Corbo J.C."/>
            <person name="Carneiro M."/>
        </authorList>
    </citation>
    <scope>NUCLEOTIDE SEQUENCE [LARGE SCALE GENOMIC DNA]</scope>
    <source>
        <strain evidence="2">Red01</strain>
        <tissue evidence="2">Muscle</tissue>
    </source>
</reference>
<dbReference type="AlphaFoldDB" id="A0A3L8SX92"/>
<keyword evidence="3" id="KW-1185">Reference proteome</keyword>
<gene>
    <name evidence="2" type="ORF">DV515_00002500</name>
</gene>
<dbReference type="GO" id="GO:0005654">
    <property type="term" value="C:nucleoplasm"/>
    <property type="evidence" value="ECO:0007669"/>
    <property type="project" value="TreeGrafter"/>
</dbReference>
<dbReference type="InterPro" id="IPR033214">
    <property type="entry name" value="AKIP1"/>
</dbReference>
<dbReference type="PANTHER" id="PTHR14330:SF2">
    <property type="entry name" value="A-KINASE-INTERACTING PROTEIN 1"/>
    <property type="match status" value="1"/>
</dbReference>
<dbReference type="EMBL" id="QUSF01000004">
    <property type="protein sequence ID" value="RLW10170.1"/>
    <property type="molecule type" value="Genomic_DNA"/>
</dbReference>
<feature type="region of interest" description="Disordered" evidence="1">
    <location>
        <begin position="95"/>
        <end position="115"/>
    </location>
</feature>
<dbReference type="GO" id="GO:1901222">
    <property type="term" value="P:regulation of non-canonical NF-kappaB signal transduction"/>
    <property type="evidence" value="ECO:0007669"/>
    <property type="project" value="InterPro"/>
</dbReference>
<evidence type="ECO:0008006" key="4">
    <source>
        <dbReference type="Google" id="ProtNLM"/>
    </source>
</evidence>
<organism evidence="2 3">
    <name type="scientific">Chloebia gouldiae</name>
    <name type="common">Gouldian finch</name>
    <name type="synonym">Erythrura gouldiae</name>
    <dbReference type="NCBI Taxonomy" id="44316"/>
    <lineage>
        <taxon>Eukaryota</taxon>
        <taxon>Metazoa</taxon>
        <taxon>Chordata</taxon>
        <taxon>Craniata</taxon>
        <taxon>Vertebrata</taxon>
        <taxon>Euteleostomi</taxon>
        <taxon>Archelosauria</taxon>
        <taxon>Archosauria</taxon>
        <taxon>Dinosauria</taxon>
        <taxon>Saurischia</taxon>
        <taxon>Theropoda</taxon>
        <taxon>Coelurosauria</taxon>
        <taxon>Aves</taxon>
        <taxon>Neognathae</taxon>
        <taxon>Neoaves</taxon>
        <taxon>Telluraves</taxon>
        <taxon>Australaves</taxon>
        <taxon>Passeriformes</taxon>
        <taxon>Passeroidea</taxon>
        <taxon>Passeridae</taxon>
        <taxon>Chloebia</taxon>
    </lineage>
</organism>
<accession>A0A3L8SX92</accession>